<evidence type="ECO:0000259" key="1">
    <source>
        <dbReference type="Pfam" id="PF04738"/>
    </source>
</evidence>
<evidence type="ECO:0000313" key="2">
    <source>
        <dbReference type="EMBL" id="QPL04458.1"/>
    </source>
</evidence>
<accession>A0A7T0LJU1</accession>
<dbReference type="InterPro" id="IPR006827">
    <property type="entry name" value="Lant_deHydtase_N"/>
</dbReference>
<keyword evidence="3" id="KW-1185">Reference proteome</keyword>
<dbReference type="KEGG" id="arep:ID810_06395"/>
<dbReference type="Proteomes" id="UP000594637">
    <property type="component" value="Chromosome"/>
</dbReference>
<proteinExistence type="predicted"/>
<evidence type="ECO:0000313" key="3">
    <source>
        <dbReference type="Proteomes" id="UP000594637"/>
    </source>
</evidence>
<protein>
    <submittedName>
        <fullName evidence="2">Lantibiotic dehydratase</fullName>
    </submittedName>
</protein>
<dbReference type="Pfam" id="PF04738">
    <property type="entry name" value="Lant_dehydr_N"/>
    <property type="match status" value="1"/>
</dbReference>
<gene>
    <name evidence="2" type="ORF">ID810_06395</name>
</gene>
<reference evidence="2 3" key="1">
    <citation type="submission" date="2020-11" db="EMBL/GenBank/DDBJ databases">
        <title>Actinomyces sp. ZJ750.</title>
        <authorList>
            <person name="Zhou J."/>
        </authorList>
    </citation>
    <scope>NUCLEOTIDE SEQUENCE [LARGE SCALE GENOMIC DNA]</scope>
    <source>
        <strain evidence="2 3">ZJ750</strain>
    </source>
</reference>
<feature type="domain" description="Lantibiotic dehydratase N-terminal" evidence="1">
    <location>
        <begin position="49"/>
        <end position="167"/>
    </location>
</feature>
<name>A0A7T0LJU1_9ACTO</name>
<organism evidence="2 3">
    <name type="scientific">Actinomyces respiraculi</name>
    <dbReference type="NCBI Taxonomy" id="2744574"/>
    <lineage>
        <taxon>Bacteria</taxon>
        <taxon>Bacillati</taxon>
        <taxon>Actinomycetota</taxon>
        <taxon>Actinomycetes</taxon>
        <taxon>Actinomycetales</taxon>
        <taxon>Actinomycetaceae</taxon>
        <taxon>Actinomyces</taxon>
    </lineage>
</organism>
<dbReference type="EMBL" id="CP063989">
    <property type="protein sequence ID" value="QPL04458.1"/>
    <property type="molecule type" value="Genomic_DNA"/>
</dbReference>
<sequence>MLRSAGLPVATLHALRIQRPTHATQCSEAAQDADELFIARVAQIFRETPVGEALAWQNPRIWKNNLATLEPINNSKNRRRAAALFAYISRYVARNDTIGFFGSLCWGTVDQSMHTSFVADEPTLKQREVYFESWTVDELARVLASVLGIFPYLPLIAHGTSPRHAPRHQHDPNGLETRILELQGEFDTIGELACHLREETGDDFEEVALAIARLV</sequence>
<dbReference type="RefSeq" id="WP_166854949.1">
    <property type="nucleotide sequence ID" value="NZ_CP063989.1"/>
</dbReference>
<dbReference type="AlphaFoldDB" id="A0A7T0LJU1"/>